<dbReference type="PANTHER" id="PTHR33240">
    <property type="entry name" value="OS08G0508500 PROTEIN"/>
    <property type="match status" value="1"/>
</dbReference>
<keyword evidence="1" id="KW-1185">Reference proteome</keyword>
<organism evidence="1 2">
    <name type="scientific">Nicotiana sylvestris</name>
    <name type="common">Wood tobacco</name>
    <name type="synonym">South American tobacco</name>
    <dbReference type="NCBI Taxonomy" id="4096"/>
    <lineage>
        <taxon>Eukaryota</taxon>
        <taxon>Viridiplantae</taxon>
        <taxon>Streptophyta</taxon>
        <taxon>Embryophyta</taxon>
        <taxon>Tracheophyta</taxon>
        <taxon>Spermatophyta</taxon>
        <taxon>Magnoliopsida</taxon>
        <taxon>eudicotyledons</taxon>
        <taxon>Gunneridae</taxon>
        <taxon>Pentapetalae</taxon>
        <taxon>asterids</taxon>
        <taxon>lamiids</taxon>
        <taxon>Solanales</taxon>
        <taxon>Solanaceae</taxon>
        <taxon>Nicotianoideae</taxon>
        <taxon>Nicotianeae</taxon>
        <taxon>Nicotiana</taxon>
    </lineage>
</organism>
<evidence type="ECO:0000313" key="2">
    <source>
        <dbReference type="RefSeq" id="XP_009767042.1"/>
    </source>
</evidence>
<dbReference type="Proteomes" id="UP000189701">
    <property type="component" value="Unplaced"/>
</dbReference>
<dbReference type="PANTHER" id="PTHR33240:SF8">
    <property type="entry name" value="OS03G0439900 PROTEIN"/>
    <property type="match status" value="1"/>
</dbReference>
<reference evidence="2" key="2">
    <citation type="submission" date="2025-08" db="UniProtKB">
        <authorList>
            <consortium name="RefSeq"/>
        </authorList>
    </citation>
    <scope>IDENTIFICATION</scope>
    <source>
        <tissue evidence="2">Leaf</tissue>
    </source>
</reference>
<proteinExistence type="predicted"/>
<sequence>MSNLLQQGHLKELLIDKDMNTLANGRECPGPPKPHSSACTINMIIGGSDDASINDIKFTATHKLKRLITHECYDGLEESNIFDESDTDGLTFPHIDAHVITLRILDTDVRRIMVDGVSETCIIHPRVLAQMRLKYKIVPRCITLFDFK</sequence>
<reference evidence="1" key="1">
    <citation type="journal article" date="2013" name="Genome Biol.">
        <title>Reference genomes and transcriptomes of Nicotiana sylvestris and Nicotiana tomentosiformis.</title>
        <authorList>
            <person name="Sierro N."/>
            <person name="Battey J.N."/>
            <person name="Ouadi S."/>
            <person name="Bovet L."/>
            <person name="Goepfert S."/>
            <person name="Bakaher N."/>
            <person name="Peitsch M.C."/>
            <person name="Ivanov N.V."/>
        </authorList>
    </citation>
    <scope>NUCLEOTIDE SEQUENCE [LARGE SCALE GENOMIC DNA]</scope>
</reference>
<name>A0A1U7VG42_NICSY</name>
<accession>A0A1U7VG42</accession>
<dbReference type="RefSeq" id="XP_009767042.1">
    <property type="nucleotide sequence ID" value="XM_009768740.1"/>
</dbReference>
<protein>
    <submittedName>
        <fullName evidence="2">Uncharacterized protein LOC104218286</fullName>
    </submittedName>
</protein>
<dbReference type="AlphaFoldDB" id="A0A1U7VG42"/>
<gene>
    <name evidence="2" type="primary">LOC104218286</name>
</gene>
<evidence type="ECO:0000313" key="1">
    <source>
        <dbReference type="Proteomes" id="UP000189701"/>
    </source>
</evidence>